<dbReference type="EMBL" id="JANCPR020000048">
    <property type="protein sequence ID" value="MDJ1136928.1"/>
    <property type="molecule type" value="Genomic_DNA"/>
</dbReference>
<organism evidence="2 3">
    <name type="scientific">Streptomyces iconiensis</name>
    <dbReference type="NCBI Taxonomy" id="1384038"/>
    <lineage>
        <taxon>Bacteria</taxon>
        <taxon>Bacillati</taxon>
        <taxon>Actinomycetota</taxon>
        <taxon>Actinomycetes</taxon>
        <taxon>Kitasatosporales</taxon>
        <taxon>Streptomycetaceae</taxon>
        <taxon>Streptomyces</taxon>
    </lineage>
</organism>
<dbReference type="Pfam" id="PF00733">
    <property type="entry name" value="Asn_synthase"/>
    <property type="match status" value="1"/>
</dbReference>
<reference evidence="2 3" key="1">
    <citation type="submission" date="2023-05" db="EMBL/GenBank/DDBJ databases">
        <title>Streptantibioticus silvisoli sp. nov., acidotolerant actinomycetes 1 from pine litter.</title>
        <authorList>
            <person name="Swiecimska M."/>
            <person name="Golinska P."/>
            <person name="Sangal V."/>
            <person name="Wachnowicz B."/>
            <person name="Goodfellow M."/>
        </authorList>
    </citation>
    <scope>NUCLEOTIDE SEQUENCE [LARGE SCALE GENOMIC DNA]</scope>
    <source>
        <strain evidence="2 3">DSM 42109</strain>
    </source>
</reference>
<proteinExistence type="predicted"/>
<evidence type="ECO:0000259" key="1">
    <source>
        <dbReference type="Pfam" id="PF00733"/>
    </source>
</evidence>
<protein>
    <submittedName>
        <fullName evidence="2">Asparagine synthase-related protein</fullName>
    </submittedName>
</protein>
<sequence length="654" mass="70019">MDREPTGFATAPLWFAVFPDCAAAGAAVARLRRFAECRVSHPSGRPLLLGRWPTVRETSAYVPETNAEVREPGAHVREPGAETVRAARSGGAVLALAGQQAAAAAELYGAAARSRTTEEAAAYASGVPGSFHLVTSVAGQVRVQGTLSGLRRVYAAEVDGVTVAADRADVLAYLTGAGVDERCLALHLLSPALLPPLTDRPLWRGVRCVPSDHFLLHDASGRARDVRYWSPPEARLPLSAGAPALRAALGAAVEARTAGRTVVSSDLSGLDSTSLCSLAALQPGTRVVAFTAASADPLDEDVRWSFRTTAALPGIEHRIVPHGEMPTIYEALPGMREPFDEPCAVLADHARWMSLTRRASAAGSALHLAGFGGDELLIASAAHLRTLLRRRPRTALSLLSDYSASYRWRRRHVLRRLCTRTSYRGWFRSAADALTAPPPPSDRPPLSWGEPPRLAPWATPEAVDAVRELIHEAAPHVEPVSVHPGVHDDVTGLRYAARPLRQIGQLAARDGTALAAPYLDDAVLNAVLAVRPEERRTPWSYKPLLVAALRGTVPEECFTGRTKTVTNSDPDAALRTHRAQLAALWDESRLAHSGLIDAAALRATCAGPLQHHPRDLHGGLYQTLACELWLRSLERPAAPDLPTSPPAADEEASP</sequence>
<gene>
    <name evidence="2" type="ORF">NMN56_034310</name>
</gene>
<accession>A0ABT7A6F7</accession>
<name>A0ABT7A6F7_9ACTN</name>
<dbReference type="InterPro" id="IPR014729">
    <property type="entry name" value="Rossmann-like_a/b/a_fold"/>
</dbReference>
<dbReference type="SUPFAM" id="SSF52402">
    <property type="entry name" value="Adenine nucleotide alpha hydrolases-like"/>
    <property type="match status" value="1"/>
</dbReference>
<evidence type="ECO:0000313" key="3">
    <source>
        <dbReference type="Proteomes" id="UP001214441"/>
    </source>
</evidence>
<feature type="domain" description="Asparagine synthetase" evidence="1">
    <location>
        <begin position="245"/>
        <end position="631"/>
    </location>
</feature>
<dbReference type="Proteomes" id="UP001214441">
    <property type="component" value="Unassembled WGS sequence"/>
</dbReference>
<dbReference type="Gene3D" id="3.40.50.620">
    <property type="entry name" value="HUPs"/>
    <property type="match status" value="1"/>
</dbReference>
<dbReference type="RefSeq" id="WP_274047443.1">
    <property type="nucleotide sequence ID" value="NZ_JANCPR020000048.1"/>
</dbReference>
<keyword evidence="3" id="KW-1185">Reference proteome</keyword>
<comment type="caution">
    <text evidence="2">The sequence shown here is derived from an EMBL/GenBank/DDBJ whole genome shotgun (WGS) entry which is preliminary data.</text>
</comment>
<dbReference type="InterPro" id="IPR001962">
    <property type="entry name" value="Asn_synthase"/>
</dbReference>
<evidence type="ECO:0000313" key="2">
    <source>
        <dbReference type="EMBL" id="MDJ1136928.1"/>
    </source>
</evidence>